<proteinExistence type="inferred from homology"/>
<keyword evidence="4" id="KW-0812">Transmembrane</keyword>
<dbReference type="PIRSF" id="PIRSF037208">
    <property type="entry name" value="ATE_pro_prd"/>
    <property type="match status" value="1"/>
</dbReference>
<feature type="non-terminal residue" evidence="7">
    <location>
        <position position="1"/>
    </location>
</feature>
<feature type="domain" description="N-end rule aminoacyl transferase C-terminal" evidence="6">
    <location>
        <begin position="112"/>
        <end position="233"/>
    </location>
</feature>
<evidence type="ECO:0000259" key="6">
    <source>
        <dbReference type="Pfam" id="PF04377"/>
    </source>
</evidence>
<name>A0A382M6M6_9ZZZZ</name>
<keyword evidence="3" id="KW-0012">Acyltransferase</keyword>
<keyword evidence="2" id="KW-0808">Transferase</keyword>
<dbReference type="InterPro" id="IPR007471">
    <property type="entry name" value="N-end_Aminoacyl_Trfase_N"/>
</dbReference>
<dbReference type="SUPFAM" id="SSF55729">
    <property type="entry name" value="Acyl-CoA N-acyltransferases (Nat)"/>
    <property type="match status" value="1"/>
</dbReference>
<dbReference type="Pfam" id="PF04377">
    <property type="entry name" value="ATE_C"/>
    <property type="match status" value="1"/>
</dbReference>
<dbReference type="GO" id="GO:0005737">
    <property type="term" value="C:cytoplasm"/>
    <property type="evidence" value="ECO:0007669"/>
    <property type="project" value="TreeGrafter"/>
</dbReference>
<feature type="non-terminal residue" evidence="7">
    <location>
        <position position="236"/>
    </location>
</feature>
<dbReference type="Pfam" id="PF04376">
    <property type="entry name" value="ATE_N"/>
    <property type="match status" value="1"/>
</dbReference>
<dbReference type="InterPro" id="IPR016181">
    <property type="entry name" value="Acyl_CoA_acyltransferase"/>
</dbReference>
<protein>
    <recommendedName>
        <fullName evidence="8">Aspartate/glutamate leucyltransferase</fullName>
    </recommendedName>
</protein>
<keyword evidence="4" id="KW-1133">Transmembrane helix</keyword>
<dbReference type="GO" id="GO:0004057">
    <property type="term" value="F:arginyl-tRNA--protein transferase activity"/>
    <property type="evidence" value="ECO:0007669"/>
    <property type="project" value="InterPro"/>
</dbReference>
<keyword evidence="4" id="KW-0472">Membrane</keyword>
<dbReference type="InterPro" id="IPR007472">
    <property type="entry name" value="N-end_Aminoacyl_Trfase_C"/>
</dbReference>
<accession>A0A382M6M6</accession>
<evidence type="ECO:0008006" key="8">
    <source>
        <dbReference type="Google" id="ProtNLM"/>
    </source>
</evidence>
<dbReference type="EMBL" id="UINC01091507">
    <property type="protein sequence ID" value="SVC44330.1"/>
    <property type="molecule type" value="Genomic_DNA"/>
</dbReference>
<evidence type="ECO:0000256" key="1">
    <source>
        <dbReference type="ARBA" id="ARBA00022490"/>
    </source>
</evidence>
<dbReference type="InterPro" id="IPR030700">
    <property type="entry name" value="N-end_Aminoacyl_Trfase"/>
</dbReference>
<evidence type="ECO:0000256" key="3">
    <source>
        <dbReference type="ARBA" id="ARBA00023315"/>
    </source>
</evidence>
<dbReference type="GO" id="GO:0008914">
    <property type="term" value="F:leucyl-tRNA--protein transferase activity"/>
    <property type="evidence" value="ECO:0007669"/>
    <property type="project" value="InterPro"/>
</dbReference>
<sequence length="236" mass="26960">MRAVMKFSVNRRPTSFFVTSPLPCPYLDGQVERRLVAELKEWDGISLHDTLSRVGFRRSHGIVYAPICPSCRACLAVRTVVGEFKPSASQKRVIRINKDIVVNKRPALATHEQYALFVKYQESRHTGGDMATMDYYDYQALIEETPVNTFILEYRDLGHLVGACIVDEMADGLSAVYSFFDPINKRKSLGTQIILALFNLALQYKLPYVYLGYWVSGSPKMSYKEKFQPLEYYNGN</sequence>
<organism evidence="7">
    <name type="scientific">marine metagenome</name>
    <dbReference type="NCBI Taxonomy" id="408172"/>
    <lineage>
        <taxon>unclassified sequences</taxon>
        <taxon>metagenomes</taxon>
        <taxon>ecological metagenomes</taxon>
    </lineage>
</organism>
<dbReference type="PANTHER" id="PTHR21367:SF1">
    <property type="entry name" value="ARGINYL-TRNA--PROTEIN TRANSFERASE 1"/>
    <property type="match status" value="1"/>
</dbReference>
<dbReference type="GO" id="GO:0071596">
    <property type="term" value="P:ubiquitin-dependent protein catabolic process via the N-end rule pathway"/>
    <property type="evidence" value="ECO:0007669"/>
    <property type="project" value="InterPro"/>
</dbReference>
<dbReference type="InterPro" id="IPR017138">
    <property type="entry name" value="Asp_Glu_LeuTrfase"/>
</dbReference>
<feature type="transmembrane region" description="Helical" evidence="4">
    <location>
        <begin position="193"/>
        <end position="215"/>
    </location>
</feature>
<keyword evidence="1" id="KW-0963">Cytoplasm</keyword>
<evidence type="ECO:0000259" key="5">
    <source>
        <dbReference type="Pfam" id="PF04376"/>
    </source>
</evidence>
<dbReference type="NCBIfam" id="NF002346">
    <property type="entry name" value="PRK01305.2-3"/>
    <property type="match status" value="1"/>
</dbReference>
<feature type="domain" description="N-end aminoacyl transferase N-terminal" evidence="5">
    <location>
        <begin position="23"/>
        <end position="92"/>
    </location>
</feature>
<dbReference type="NCBIfam" id="NF002343">
    <property type="entry name" value="PRK01305.1-4"/>
    <property type="match status" value="1"/>
</dbReference>
<evidence type="ECO:0000313" key="7">
    <source>
        <dbReference type="EMBL" id="SVC44330.1"/>
    </source>
</evidence>
<reference evidence="7" key="1">
    <citation type="submission" date="2018-05" db="EMBL/GenBank/DDBJ databases">
        <authorList>
            <person name="Lanie J.A."/>
            <person name="Ng W.-L."/>
            <person name="Kazmierczak K.M."/>
            <person name="Andrzejewski T.M."/>
            <person name="Davidsen T.M."/>
            <person name="Wayne K.J."/>
            <person name="Tettelin H."/>
            <person name="Glass J.I."/>
            <person name="Rusch D."/>
            <person name="Podicherti R."/>
            <person name="Tsui H.-C.T."/>
            <person name="Winkler M.E."/>
        </authorList>
    </citation>
    <scope>NUCLEOTIDE SEQUENCE</scope>
</reference>
<evidence type="ECO:0000256" key="2">
    <source>
        <dbReference type="ARBA" id="ARBA00022679"/>
    </source>
</evidence>
<evidence type="ECO:0000256" key="4">
    <source>
        <dbReference type="SAM" id="Phobius"/>
    </source>
</evidence>
<dbReference type="HAMAP" id="MF_00689">
    <property type="entry name" value="Bpt"/>
    <property type="match status" value="1"/>
</dbReference>
<dbReference type="PANTHER" id="PTHR21367">
    <property type="entry name" value="ARGININE-TRNA-PROTEIN TRANSFERASE 1"/>
    <property type="match status" value="1"/>
</dbReference>
<gene>
    <name evidence="7" type="ORF">METZ01_LOCUS297184</name>
</gene>
<dbReference type="AlphaFoldDB" id="A0A382M6M6"/>